<protein>
    <submittedName>
        <fullName evidence="2">Uncharacterized protein</fullName>
    </submittedName>
</protein>
<sequence>MCQAVRYVYPGCGHPIRPFSDALFVERCRIAHDTDTTCWMPQIPPPEFVQERVWYSEDLAEECAMCLVSNTYNLDDPGSFFLGEDEDEDEEDEYEDGEDDEDDEKEAAENLRGAMNNPIEMDDDEQPVEDDIPPED</sequence>
<gene>
    <name evidence="2" type="ORF">N0V84_000103</name>
</gene>
<dbReference type="EMBL" id="JAPEUR010000001">
    <property type="protein sequence ID" value="KAJ4329468.1"/>
    <property type="molecule type" value="Genomic_DNA"/>
</dbReference>
<name>A0A9W9BV35_9HYPO</name>
<feature type="compositionally biased region" description="Acidic residues" evidence="1">
    <location>
        <begin position="83"/>
        <end position="106"/>
    </location>
</feature>
<keyword evidence="3" id="KW-1185">Reference proteome</keyword>
<comment type="caution">
    <text evidence="2">The sequence shown here is derived from an EMBL/GenBank/DDBJ whole genome shotgun (WGS) entry which is preliminary data.</text>
</comment>
<reference evidence="2" key="1">
    <citation type="submission" date="2022-10" db="EMBL/GenBank/DDBJ databases">
        <title>Tapping the CABI collections for fungal endophytes: first genome assemblies for Collariella, Neodidymelliopsis, Ascochyta clinopodiicola, Didymella pomorum, Didymosphaeria variabile, Neocosmospora piperis and Neocucurbitaria cava.</title>
        <authorList>
            <person name="Hill R."/>
        </authorList>
    </citation>
    <scope>NUCLEOTIDE SEQUENCE</scope>
    <source>
        <strain evidence="2">IMI 366586</strain>
    </source>
</reference>
<evidence type="ECO:0000256" key="1">
    <source>
        <dbReference type="SAM" id="MobiDB-lite"/>
    </source>
</evidence>
<dbReference type="OrthoDB" id="4985941at2759"/>
<organism evidence="2 3">
    <name type="scientific">Fusarium piperis</name>
    <dbReference type="NCBI Taxonomy" id="1435070"/>
    <lineage>
        <taxon>Eukaryota</taxon>
        <taxon>Fungi</taxon>
        <taxon>Dikarya</taxon>
        <taxon>Ascomycota</taxon>
        <taxon>Pezizomycotina</taxon>
        <taxon>Sordariomycetes</taxon>
        <taxon>Hypocreomycetidae</taxon>
        <taxon>Hypocreales</taxon>
        <taxon>Nectriaceae</taxon>
        <taxon>Fusarium</taxon>
        <taxon>Fusarium solani species complex</taxon>
    </lineage>
</organism>
<evidence type="ECO:0000313" key="3">
    <source>
        <dbReference type="Proteomes" id="UP001140502"/>
    </source>
</evidence>
<evidence type="ECO:0000313" key="2">
    <source>
        <dbReference type="EMBL" id="KAJ4329468.1"/>
    </source>
</evidence>
<feature type="compositionally biased region" description="Acidic residues" evidence="1">
    <location>
        <begin position="120"/>
        <end position="136"/>
    </location>
</feature>
<feature type="region of interest" description="Disordered" evidence="1">
    <location>
        <begin position="77"/>
        <end position="136"/>
    </location>
</feature>
<proteinExistence type="predicted"/>
<accession>A0A9W9BV35</accession>
<dbReference type="Proteomes" id="UP001140502">
    <property type="component" value="Unassembled WGS sequence"/>
</dbReference>
<dbReference type="AlphaFoldDB" id="A0A9W9BV35"/>